<sequence>MASDGKKEGSPENTIQRPKRQKVSTEDLPLVPNYVPTNPSPKTTKSRKDFSVGMAKQLLLNQVKKNCSNKNFALSPVSIDVALGMVAAGSRGPTLERMLALLGAQDIDEIKQSASAMMAAANCGGEGGDGPVLCMVNGAWVDKRFPLVDSYEEEVLKGIYGCDAQTVDFLHQADEVVNKVNSWAKNASKGLITNLLQPGSLSPETTIILANGLYFEGTWTTQYRFDVSLNQKRDFYLLMGDTVSIPFMTGHKRYHYESFDGFKVLKIPYQSSAELNRKFSMYVFLPHEKVGLQNLLEELCSNSGFTKQDYFNLREVSLDRVWIPKFEFSYEFNVSTTMKEIGMTFPSVENPEDFSEMMKIPTGIPFFATKMIQKVVVKVDEKGTKAAAVTYGRVLGCGGPPPPKPSFIADHPFMFVIKEEISGLLFFVGAVLNPSL</sequence>
<evidence type="ECO:0000256" key="2">
    <source>
        <dbReference type="RuleBase" id="RU000411"/>
    </source>
</evidence>
<comment type="similarity">
    <text evidence="1 2">Belongs to the serpin family.</text>
</comment>
<dbReference type="InterPro" id="IPR000215">
    <property type="entry name" value="Serpin_fam"/>
</dbReference>
<feature type="domain" description="Serpin" evidence="4">
    <location>
        <begin position="57"/>
        <end position="434"/>
    </location>
</feature>
<dbReference type="PROSITE" id="PS00284">
    <property type="entry name" value="SERPIN"/>
    <property type="match status" value="1"/>
</dbReference>
<dbReference type="GO" id="GO:0004867">
    <property type="term" value="F:serine-type endopeptidase inhibitor activity"/>
    <property type="evidence" value="ECO:0007669"/>
    <property type="project" value="InterPro"/>
</dbReference>
<comment type="caution">
    <text evidence="5">The sequence shown here is derived from an EMBL/GenBank/DDBJ whole genome shotgun (WGS) entry which is preliminary data.</text>
</comment>
<evidence type="ECO:0000313" key="6">
    <source>
        <dbReference type="Proteomes" id="UP000823749"/>
    </source>
</evidence>
<feature type="region of interest" description="Disordered" evidence="3">
    <location>
        <begin position="1"/>
        <end position="48"/>
    </location>
</feature>
<dbReference type="Gene3D" id="2.30.39.10">
    <property type="entry name" value="Alpha-1-antitrypsin, domain 1"/>
    <property type="match status" value="1"/>
</dbReference>
<evidence type="ECO:0000256" key="3">
    <source>
        <dbReference type="SAM" id="MobiDB-lite"/>
    </source>
</evidence>
<dbReference type="GO" id="GO:0005615">
    <property type="term" value="C:extracellular space"/>
    <property type="evidence" value="ECO:0007669"/>
    <property type="project" value="InterPro"/>
</dbReference>
<dbReference type="InterPro" id="IPR023796">
    <property type="entry name" value="Serpin_dom"/>
</dbReference>
<evidence type="ECO:0000256" key="1">
    <source>
        <dbReference type="ARBA" id="ARBA00009500"/>
    </source>
</evidence>
<dbReference type="InterPro" id="IPR036186">
    <property type="entry name" value="Serpin_sf"/>
</dbReference>
<dbReference type="Gene3D" id="3.30.497.10">
    <property type="entry name" value="Antithrombin, subunit I, domain 2"/>
    <property type="match status" value="1"/>
</dbReference>
<feature type="compositionally biased region" description="Basic and acidic residues" evidence="3">
    <location>
        <begin position="1"/>
        <end position="10"/>
    </location>
</feature>
<dbReference type="InterPro" id="IPR042185">
    <property type="entry name" value="Serpin_sf_2"/>
</dbReference>
<dbReference type="PANTHER" id="PTHR11461:SF315">
    <property type="entry name" value="SERPIN-Z3-LIKE"/>
    <property type="match status" value="1"/>
</dbReference>
<dbReference type="InterPro" id="IPR042178">
    <property type="entry name" value="Serpin_sf_1"/>
</dbReference>
<dbReference type="PANTHER" id="PTHR11461">
    <property type="entry name" value="SERINE PROTEASE INHIBITOR, SERPIN"/>
    <property type="match status" value="1"/>
</dbReference>
<name>A0AAV6IEQ0_9ERIC</name>
<keyword evidence="6" id="KW-1185">Reference proteome</keyword>
<dbReference type="InterPro" id="IPR023795">
    <property type="entry name" value="Serpin_CS"/>
</dbReference>
<dbReference type="CDD" id="cd02043">
    <property type="entry name" value="serpinP_plants"/>
    <property type="match status" value="1"/>
</dbReference>
<reference evidence="5" key="1">
    <citation type="submission" date="2020-08" db="EMBL/GenBank/DDBJ databases">
        <title>Plant Genome Project.</title>
        <authorList>
            <person name="Zhang R.-G."/>
        </authorList>
    </citation>
    <scope>NUCLEOTIDE SEQUENCE</scope>
    <source>
        <strain evidence="5">WSP0</strain>
        <tissue evidence="5">Leaf</tissue>
    </source>
</reference>
<evidence type="ECO:0000313" key="5">
    <source>
        <dbReference type="EMBL" id="KAG5525819.1"/>
    </source>
</evidence>
<proteinExistence type="inferred from homology"/>
<dbReference type="Pfam" id="PF00079">
    <property type="entry name" value="Serpin"/>
    <property type="match status" value="1"/>
</dbReference>
<dbReference type="Proteomes" id="UP000823749">
    <property type="component" value="Chromosome 11"/>
</dbReference>
<accession>A0AAV6IEQ0</accession>
<dbReference type="EMBL" id="JACTNZ010000011">
    <property type="protein sequence ID" value="KAG5525819.1"/>
    <property type="molecule type" value="Genomic_DNA"/>
</dbReference>
<dbReference type="SUPFAM" id="SSF56574">
    <property type="entry name" value="Serpins"/>
    <property type="match status" value="1"/>
</dbReference>
<evidence type="ECO:0000259" key="4">
    <source>
        <dbReference type="SMART" id="SM00093"/>
    </source>
</evidence>
<dbReference type="SMART" id="SM00093">
    <property type="entry name" value="SERPIN"/>
    <property type="match status" value="1"/>
</dbReference>
<organism evidence="5 6">
    <name type="scientific">Rhododendron griersonianum</name>
    <dbReference type="NCBI Taxonomy" id="479676"/>
    <lineage>
        <taxon>Eukaryota</taxon>
        <taxon>Viridiplantae</taxon>
        <taxon>Streptophyta</taxon>
        <taxon>Embryophyta</taxon>
        <taxon>Tracheophyta</taxon>
        <taxon>Spermatophyta</taxon>
        <taxon>Magnoliopsida</taxon>
        <taxon>eudicotyledons</taxon>
        <taxon>Gunneridae</taxon>
        <taxon>Pentapetalae</taxon>
        <taxon>asterids</taxon>
        <taxon>Ericales</taxon>
        <taxon>Ericaceae</taxon>
        <taxon>Ericoideae</taxon>
        <taxon>Rhodoreae</taxon>
        <taxon>Rhododendron</taxon>
    </lineage>
</organism>
<protein>
    <recommendedName>
        <fullName evidence="4">Serpin domain-containing protein</fullName>
    </recommendedName>
</protein>
<gene>
    <name evidence="5" type="ORF">RHGRI_032191</name>
</gene>
<dbReference type="AlphaFoldDB" id="A0AAV6IEQ0"/>